<dbReference type="InParanoid" id="D2W2G3"/>
<dbReference type="KEGG" id="ngr:NAEGRDRAFT_82136"/>
<dbReference type="RefSeq" id="XP_002669487.1">
    <property type="nucleotide sequence ID" value="XM_002669441.1"/>
</dbReference>
<evidence type="ECO:0000313" key="2">
    <source>
        <dbReference type="EMBL" id="EFC36743.1"/>
    </source>
</evidence>
<keyword evidence="1" id="KW-0732">Signal</keyword>
<sequence length="162" mass="17124">MLNKSILVILLISLILCVSTTSVTAQTCKNAIVAFDPSPCSSCTTCTGVTKSCCSVIQDTAASIVVSALTLLKASESCVMYMKMYSCAVCDVNNAKYASSSGSITVCRSYCQKVKDACGTSSTNFKDCSSYPETNCWNSAPLSGKVNWVLFALAAIVATFMF</sequence>
<protein>
    <recommendedName>
        <fullName evidence="4">Transmembrane protein</fullName>
    </recommendedName>
</protein>
<feature type="signal peptide" evidence="1">
    <location>
        <begin position="1"/>
        <end position="25"/>
    </location>
</feature>
<gene>
    <name evidence="2" type="ORF">NAEGRDRAFT_82136</name>
</gene>
<evidence type="ECO:0000313" key="3">
    <source>
        <dbReference type="Proteomes" id="UP000006671"/>
    </source>
</evidence>
<organism evidence="3">
    <name type="scientific">Naegleria gruberi</name>
    <name type="common">Amoeba</name>
    <dbReference type="NCBI Taxonomy" id="5762"/>
    <lineage>
        <taxon>Eukaryota</taxon>
        <taxon>Discoba</taxon>
        <taxon>Heterolobosea</taxon>
        <taxon>Tetramitia</taxon>
        <taxon>Eutetramitia</taxon>
        <taxon>Vahlkampfiidae</taxon>
        <taxon>Naegleria</taxon>
    </lineage>
</organism>
<dbReference type="AlphaFoldDB" id="D2W2G3"/>
<evidence type="ECO:0008006" key="4">
    <source>
        <dbReference type="Google" id="ProtNLM"/>
    </source>
</evidence>
<accession>D2W2G3</accession>
<dbReference type="VEuPathDB" id="AmoebaDB:NAEGRDRAFT_82136"/>
<reference evidence="2 3" key="1">
    <citation type="journal article" date="2010" name="Cell">
        <title>The genome of Naegleria gruberi illuminates early eukaryotic versatility.</title>
        <authorList>
            <person name="Fritz-Laylin L.K."/>
            <person name="Prochnik S.E."/>
            <person name="Ginger M.L."/>
            <person name="Dacks J.B."/>
            <person name="Carpenter M.L."/>
            <person name="Field M.C."/>
            <person name="Kuo A."/>
            <person name="Paredez A."/>
            <person name="Chapman J."/>
            <person name="Pham J."/>
            <person name="Shu S."/>
            <person name="Neupane R."/>
            <person name="Cipriano M."/>
            <person name="Mancuso J."/>
            <person name="Tu H."/>
            <person name="Salamov A."/>
            <person name="Lindquist E."/>
            <person name="Shapiro H."/>
            <person name="Lucas S."/>
            <person name="Grigoriev I.V."/>
            <person name="Cande W.Z."/>
            <person name="Fulton C."/>
            <person name="Rokhsar D.S."/>
            <person name="Dawson S.C."/>
        </authorList>
    </citation>
    <scope>NUCLEOTIDE SEQUENCE [LARGE SCALE GENOMIC DNA]</scope>
    <source>
        <strain evidence="2 3">NEG-M</strain>
    </source>
</reference>
<evidence type="ECO:0000256" key="1">
    <source>
        <dbReference type="SAM" id="SignalP"/>
    </source>
</evidence>
<dbReference type="EMBL" id="GG738926">
    <property type="protein sequence ID" value="EFC36743.1"/>
    <property type="molecule type" value="Genomic_DNA"/>
</dbReference>
<dbReference type="Proteomes" id="UP000006671">
    <property type="component" value="Unassembled WGS sequence"/>
</dbReference>
<keyword evidence="3" id="KW-1185">Reference proteome</keyword>
<dbReference type="GeneID" id="8860945"/>
<dbReference type="OMA" id="NCWNSAP"/>
<proteinExistence type="predicted"/>
<name>D2W2G3_NAEGR</name>
<feature type="chain" id="PRO_5003038945" description="Transmembrane protein" evidence="1">
    <location>
        <begin position="26"/>
        <end position="162"/>
    </location>
</feature>